<dbReference type="AlphaFoldDB" id="A0A4R5C2Y1"/>
<evidence type="ECO:0000256" key="1">
    <source>
        <dbReference type="SAM" id="MobiDB-lite"/>
    </source>
</evidence>
<keyword evidence="2" id="KW-0472">Membrane</keyword>
<evidence type="ECO:0000313" key="3">
    <source>
        <dbReference type="EMBL" id="TDD92220.1"/>
    </source>
</evidence>
<reference evidence="3 4" key="1">
    <citation type="submission" date="2019-03" db="EMBL/GenBank/DDBJ databases">
        <title>Draft genome sequences of novel Actinobacteria.</title>
        <authorList>
            <person name="Sahin N."/>
            <person name="Ay H."/>
            <person name="Saygin H."/>
        </authorList>
    </citation>
    <scope>NUCLEOTIDE SEQUENCE [LARGE SCALE GENOMIC DNA]</scope>
    <source>
        <strain evidence="3 4">H3C3</strain>
    </source>
</reference>
<feature type="region of interest" description="Disordered" evidence="1">
    <location>
        <begin position="42"/>
        <end position="63"/>
    </location>
</feature>
<evidence type="ECO:0000256" key="2">
    <source>
        <dbReference type="SAM" id="Phobius"/>
    </source>
</evidence>
<sequence length="63" mass="6929">MADDTARCRSFKITTWVLAALLVVLLIGLALGAVAAFVPRGRRHRRGSRHHSGPRRPPRRGSS</sequence>
<feature type="transmembrane region" description="Helical" evidence="2">
    <location>
        <begin position="16"/>
        <end position="38"/>
    </location>
</feature>
<keyword evidence="2" id="KW-1133">Transmembrane helix</keyword>
<dbReference type="Proteomes" id="UP000294513">
    <property type="component" value="Unassembled WGS sequence"/>
</dbReference>
<dbReference type="EMBL" id="SMKU01000040">
    <property type="protein sequence ID" value="TDD92220.1"/>
    <property type="molecule type" value="Genomic_DNA"/>
</dbReference>
<evidence type="ECO:0000313" key="4">
    <source>
        <dbReference type="Proteomes" id="UP000294513"/>
    </source>
</evidence>
<accession>A0A4R5C2Y1</accession>
<name>A0A4R5C2Y1_9ACTN</name>
<dbReference type="RefSeq" id="WP_131891944.1">
    <property type="nucleotide sequence ID" value="NZ_SMKU01000040.1"/>
</dbReference>
<keyword evidence="2" id="KW-0812">Transmembrane</keyword>
<proteinExistence type="predicted"/>
<comment type="caution">
    <text evidence="3">The sequence shown here is derived from an EMBL/GenBank/DDBJ whole genome shotgun (WGS) entry which is preliminary data.</text>
</comment>
<organism evidence="3 4">
    <name type="scientific">Actinomadura rubrisoli</name>
    <dbReference type="NCBI Taxonomy" id="2530368"/>
    <lineage>
        <taxon>Bacteria</taxon>
        <taxon>Bacillati</taxon>
        <taxon>Actinomycetota</taxon>
        <taxon>Actinomycetes</taxon>
        <taxon>Streptosporangiales</taxon>
        <taxon>Thermomonosporaceae</taxon>
        <taxon>Actinomadura</taxon>
    </lineage>
</organism>
<protein>
    <submittedName>
        <fullName evidence="3">Uncharacterized protein</fullName>
    </submittedName>
</protein>
<gene>
    <name evidence="3" type="ORF">E1298_10895</name>
</gene>
<keyword evidence="4" id="KW-1185">Reference proteome</keyword>